<gene>
    <name evidence="3" type="ORF">GLOIN_2v1616704</name>
</gene>
<feature type="transmembrane region" description="Helical" evidence="2">
    <location>
        <begin position="290"/>
        <end position="311"/>
    </location>
</feature>
<feature type="transmembrane region" description="Helical" evidence="2">
    <location>
        <begin position="331"/>
        <end position="354"/>
    </location>
</feature>
<accession>A0A2P4PY74</accession>
<feature type="compositionally biased region" description="Low complexity" evidence="1">
    <location>
        <begin position="405"/>
        <end position="428"/>
    </location>
</feature>
<reference evidence="3 4" key="2">
    <citation type="journal article" date="2018" name="New Phytol.">
        <title>High intraspecific genome diversity in the model arbuscular mycorrhizal symbiont Rhizophagus irregularis.</title>
        <authorList>
            <person name="Chen E.C.H."/>
            <person name="Morin E."/>
            <person name="Beaudet D."/>
            <person name="Noel J."/>
            <person name="Yildirir G."/>
            <person name="Ndikumana S."/>
            <person name="Charron P."/>
            <person name="St-Onge C."/>
            <person name="Giorgi J."/>
            <person name="Kruger M."/>
            <person name="Marton T."/>
            <person name="Ropars J."/>
            <person name="Grigoriev I.V."/>
            <person name="Hainaut M."/>
            <person name="Henrissat B."/>
            <person name="Roux C."/>
            <person name="Martin F."/>
            <person name="Corradi N."/>
        </authorList>
    </citation>
    <scope>NUCLEOTIDE SEQUENCE [LARGE SCALE GENOMIC DNA]</scope>
    <source>
        <strain evidence="3 4">DAOM 197198</strain>
    </source>
</reference>
<evidence type="ECO:0000313" key="4">
    <source>
        <dbReference type="Proteomes" id="UP000018888"/>
    </source>
</evidence>
<name>A0A2P4PY74_RHIID</name>
<feature type="transmembrane region" description="Helical" evidence="2">
    <location>
        <begin position="192"/>
        <end position="217"/>
    </location>
</feature>
<dbReference type="AlphaFoldDB" id="A0A2P4PY74"/>
<evidence type="ECO:0000256" key="1">
    <source>
        <dbReference type="SAM" id="MobiDB-lite"/>
    </source>
</evidence>
<keyword evidence="2" id="KW-0812">Transmembrane</keyword>
<comment type="caution">
    <text evidence="3">The sequence shown here is derived from an EMBL/GenBank/DDBJ whole genome shotgun (WGS) entry which is preliminary data.</text>
</comment>
<dbReference type="EMBL" id="AUPC02000122">
    <property type="protein sequence ID" value="POG70337.1"/>
    <property type="molecule type" value="Genomic_DNA"/>
</dbReference>
<sequence length="736" mass="82894">MVLLESGYSLICKNFTIPEETKNLTNNILISPSSSAVNLSNVITRCVCDFRINFSGCEEENLLRTLHWILVPYCIIIMMIAIGFLYYRNCILKQSFWLSSTRERGYLRPKPQEVIHTTTIIFNLFHVIHILMVLFDAYPNFTMAEIVQDLSRELAIGLALIYPISITYTTPTKESKNELTNNSNNKSSPNRYIADIIGFLLLISPISTLLPLAWITGHYVDINDLDKANSTRRIHNLVWVIWVMIFLISLIYNWYKLFIIIWNHIKALKRKEIVSGTSDMQWTVSTLRRAAIYLCLAISSLVIIMTIFLIMSFTYGYFHLSSTLFNYNTNITYVIVWNFTIPILQNLVQFFFIYKAIKPKTEHSNTSMTSRFALANAARKDDKRRMDDFSRDDESLIGGGGGGTLTTTSTPLTSPFVSSTPPVTNTNTNMTTTTMTSTNTNNNDYFNHSNSNGLNAAAMNSMTNNILQNKSSIEINRNEAYKRLNSRRSLTRSSSQILSPINFGENSNIEEGNSIYPSFLTPKNDYYSRNSIKRPVFIFSDEQTSDEIDLNSTVFNNVNNGKRISGENTGIKRISKSSSSIRISVGTNTSINGNDSSSNLGVRRISGHIKHQKSFESSMGLIAEENSDGSHRTIMTKRNHSSASVSREASDATSTTIVTTSTTYTSSITVSTTTTVISPIAAAAAKASWNKPDINDHLSADERKRLSDSMEKREWLTKRPVSPLLRRKTLSKLPNL</sequence>
<proteinExistence type="predicted"/>
<keyword evidence="4" id="KW-1185">Reference proteome</keyword>
<dbReference type="VEuPathDB" id="FungiDB:RhiirFUN_018534"/>
<evidence type="ECO:0000256" key="2">
    <source>
        <dbReference type="SAM" id="Phobius"/>
    </source>
</evidence>
<feature type="transmembrane region" description="Helical" evidence="2">
    <location>
        <begin position="237"/>
        <end position="262"/>
    </location>
</feature>
<reference evidence="3 4" key="1">
    <citation type="journal article" date="2013" name="Proc. Natl. Acad. Sci. U.S.A.">
        <title>Genome of an arbuscular mycorrhizal fungus provides insight into the oldest plant symbiosis.</title>
        <authorList>
            <person name="Tisserant E."/>
            <person name="Malbreil M."/>
            <person name="Kuo A."/>
            <person name="Kohler A."/>
            <person name="Symeonidi A."/>
            <person name="Balestrini R."/>
            <person name="Charron P."/>
            <person name="Duensing N."/>
            <person name="Frei Dit Frey N."/>
            <person name="Gianinazzi-Pearson V."/>
            <person name="Gilbert L.B."/>
            <person name="Handa Y."/>
            <person name="Herr J.R."/>
            <person name="Hijri M."/>
            <person name="Koul R."/>
            <person name="Kawaguchi M."/>
            <person name="Krajinski F."/>
            <person name="Lammers P.J."/>
            <person name="Masclaux F.G."/>
            <person name="Murat C."/>
            <person name="Morin E."/>
            <person name="Ndikumana S."/>
            <person name="Pagni M."/>
            <person name="Petitpierre D."/>
            <person name="Requena N."/>
            <person name="Rosikiewicz P."/>
            <person name="Riley R."/>
            <person name="Saito K."/>
            <person name="San Clemente H."/>
            <person name="Shapiro H."/>
            <person name="van Tuinen D."/>
            <person name="Becard G."/>
            <person name="Bonfante P."/>
            <person name="Paszkowski U."/>
            <person name="Shachar-Hill Y.Y."/>
            <person name="Tuskan G.A."/>
            <person name="Young P.W."/>
            <person name="Sanders I.R."/>
            <person name="Henrissat B."/>
            <person name="Rensing S.A."/>
            <person name="Grigoriev I.V."/>
            <person name="Corradi N."/>
            <person name="Roux C."/>
            <person name="Martin F."/>
        </authorList>
    </citation>
    <scope>NUCLEOTIDE SEQUENCE [LARGE SCALE GENOMIC DNA]</scope>
    <source>
        <strain evidence="3 4">DAOM 197198</strain>
    </source>
</reference>
<organism evidence="3 4">
    <name type="scientific">Rhizophagus irregularis (strain DAOM 181602 / DAOM 197198 / MUCL 43194)</name>
    <name type="common">Arbuscular mycorrhizal fungus</name>
    <name type="synonym">Glomus intraradices</name>
    <dbReference type="NCBI Taxonomy" id="747089"/>
    <lineage>
        <taxon>Eukaryota</taxon>
        <taxon>Fungi</taxon>
        <taxon>Fungi incertae sedis</taxon>
        <taxon>Mucoromycota</taxon>
        <taxon>Glomeromycotina</taxon>
        <taxon>Glomeromycetes</taxon>
        <taxon>Glomerales</taxon>
        <taxon>Glomeraceae</taxon>
        <taxon>Rhizophagus</taxon>
    </lineage>
</organism>
<keyword evidence="2" id="KW-1133">Transmembrane helix</keyword>
<feature type="region of interest" description="Disordered" evidence="1">
    <location>
        <begin position="400"/>
        <end position="428"/>
    </location>
</feature>
<dbReference type="Proteomes" id="UP000018888">
    <property type="component" value="Unassembled WGS sequence"/>
</dbReference>
<protein>
    <submittedName>
        <fullName evidence="3">Uncharacterized protein</fullName>
    </submittedName>
</protein>
<keyword evidence="2" id="KW-0472">Membrane</keyword>
<feature type="transmembrane region" description="Helical" evidence="2">
    <location>
        <begin position="68"/>
        <end position="87"/>
    </location>
</feature>
<evidence type="ECO:0000313" key="3">
    <source>
        <dbReference type="EMBL" id="POG70337.1"/>
    </source>
</evidence>